<dbReference type="EMBL" id="HACA01002604">
    <property type="protein sequence ID" value="CDW19965.1"/>
    <property type="molecule type" value="Transcribed_RNA"/>
</dbReference>
<proteinExistence type="predicted"/>
<sequence>MFLWAGILSVDSPNLSPCTRKYTSDKILDSNRRSHRLKELPDTDILILGCI</sequence>
<protein>
    <submittedName>
        <fullName evidence="1">Uncharacterized protein</fullName>
    </submittedName>
</protein>
<organism evidence="1">
    <name type="scientific">Lepeophtheirus salmonis</name>
    <name type="common">Salmon louse</name>
    <name type="synonym">Caligus salmonis</name>
    <dbReference type="NCBI Taxonomy" id="72036"/>
    <lineage>
        <taxon>Eukaryota</taxon>
        <taxon>Metazoa</taxon>
        <taxon>Ecdysozoa</taxon>
        <taxon>Arthropoda</taxon>
        <taxon>Crustacea</taxon>
        <taxon>Multicrustacea</taxon>
        <taxon>Hexanauplia</taxon>
        <taxon>Copepoda</taxon>
        <taxon>Siphonostomatoida</taxon>
        <taxon>Caligidae</taxon>
        <taxon>Lepeophtheirus</taxon>
    </lineage>
</organism>
<accession>A0A0K2T2E0</accession>
<evidence type="ECO:0000313" key="1">
    <source>
        <dbReference type="EMBL" id="CDW19965.1"/>
    </source>
</evidence>
<name>A0A0K2T2E0_LEPSM</name>
<dbReference type="AlphaFoldDB" id="A0A0K2T2E0"/>
<reference evidence="1" key="1">
    <citation type="submission" date="2014-05" db="EMBL/GenBank/DDBJ databases">
        <authorList>
            <person name="Chronopoulou M."/>
        </authorList>
    </citation>
    <scope>NUCLEOTIDE SEQUENCE</scope>
    <source>
        <tissue evidence="1">Whole organism</tissue>
    </source>
</reference>